<evidence type="ECO:0000259" key="1">
    <source>
        <dbReference type="PROSITE" id="PS51199"/>
    </source>
</evidence>
<accession>A0A5C5VEF5</accession>
<dbReference type="SUPFAM" id="SSF52540">
    <property type="entry name" value="P-loop containing nucleoside triphosphate hydrolases"/>
    <property type="match status" value="1"/>
</dbReference>
<feature type="domain" description="SF4 helicase" evidence="1">
    <location>
        <begin position="26"/>
        <end position="288"/>
    </location>
</feature>
<gene>
    <name evidence="2" type="ORF">KOR34_19620</name>
</gene>
<keyword evidence="2" id="KW-0378">Hydrolase</keyword>
<evidence type="ECO:0000313" key="3">
    <source>
        <dbReference type="Proteomes" id="UP000316714"/>
    </source>
</evidence>
<dbReference type="PROSITE" id="PS51199">
    <property type="entry name" value="SF4_HELICASE"/>
    <property type="match status" value="1"/>
</dbReference>
<dbReference type="OrthoDB" id="8417311at2"/>
<protein>
    <submittedName>
        <fullName evidence="2">Replicative DNA helicase</fullName>
    </submittedName>
</protein>
<dbReference type="InterPro" id="IPR027417">
    <property type="entry name" value="P-loop_NTPase"/>
</dbReference>
<keyword evidence="2" id="KW-0067">ATP-binding</keyword>
<dbReference type="Pfam" id="PF03796">
    <property type="entry name" value="DnaB_C"/>
    <property type="match status" value="1"/>
</dbReference>
<evidence type="ECO:0000313" key="2">
    <source>
        <dbReference type="EMBL" id="TWT37016.1"/>
    </source>
</evidence>
<dbReference type="Gene3D" id="3.40.50.300">
    <property type="entry name" value="P-loop containing nucleotide triphosphate hydrolases"/>
    <property type="match status" value="1"/>
</dbReference>
<reference evidence="2 3" key="1">
    <citation type="submission" date="2019-02" db="EMBL/GenBank/DDBJ databases">
        <title>Deep-cultivation of Planctomycetes and their phenomic and genomic characterization uncovers novel biology.</title>
        <authorList>
            <person name="Wiegand S."/>
            <person name="Jogler M."/>
            <person name="Boedeker C."/>
            <person name="Pinto D."/>
            <person name="Vollmers J."/>
            <person name="Rivas-Marin E."/>
            <person name="Kohn T."/>
            <person name="Peeters S.H."/>
            <person name="Heuer A."/>
            <person name="Rast P."/>
            <person name="Oberbeckmann S."/>
            <person name="Bunk B."/>
            <person name="Jeske O."/>
            <person name="Meyerdierks A."/>
            <person name="Storesund J.E."/>
            <person name="Kallscheuer N."/>
            <person name="Luecker S."/>
            <person name="Lage O.M."/>
            <person name="Pohl T."/>
            <person name="Merkel B.J."/>
            <person name="Hornburger P."/>
            <person name="Mueller R.-W."/>
            <person name="Bruemmer F."/>
            <person name="Labrenz M."/>
            <person name="Spormann A.M."/>
            <person name="Op Den Camp H."/>
            <person name="Overmann J."/>
            <person name="Amann R."/>
            <person name="Jetten M.S.M."/>
            <person name="Mascher T."/>
            <person name="Medema M.H."/>
            <person name="Devos D.P."/>
            <person name="Kaster A.-K."/>
            <person name="Ovreas L."/>
            <person name="Rohde M."/>
            <person name="Galperin M.Y."/>
            <person name="Jogler C."/>
        </authorList>
    </citation>
    <scope>NUCLEOTIDE SEQUENCE [LARGE SCALE GENOMIC DNA]</scope>
    <source>
        <strain evidence="2 3">KOR34</strain>
    </source>
</reference>
<dbReference type="InterPro" id="IPR007694">
    <property type="entry name" value="DNA_helicase_DnaB-like_C"/>
</dbReference>
<name>A0A5C5VEF5_9BACT</name>
<dbReference type="EMBL" id="SIHJ01000001">
    <property type="protein sequence ID" value="TWT37016.1"/>
    <property type="molecule type" value="Genomic_DNA"/>
</dbReference>
<organism evidence="2 3">
    <name type="scientific">Posidoniimonas corsicana</name>
    <dbReference type="NCBI Taxonomy" id="1938618"/>
    <lineage>
        <taxon>Bacteria</taxon>
        <taxon>Pseudomonadati</taxon>
        <taxon>Planctomycetota</taxon>
        <taxon>Planctomycetia</taxon>
        <taxon>Pirellulales</taxon>
        <taxon>Lacipirellulaceae</taxon>
        <taxon>Posidoniimonas</taxon>
    </lineage>
</organism>
<keyword evidence="2" id="KW-0347">Helicase</keyword>
<dbReference type="GO" id="GO:0003678">
    <property type="term" value="F:DNA helicase activity"/>
    <property type="evidence" value="ECO:0007669"/>
    <property type="project" value="InterPro"/>
</dbReference>
<dbReference type="Proteomes" id="UP000316714">
    <property type="component" value="Unassembled WGS sequence"/>
</dbReference>
<dbReference type="RefSeq" id="WP_146564383.1">
    <property type="nucleotide sequence ID" value="NZ_SIHJ01000001.1"/>
</dbReference>
<dbReference type="PANTHER" id="PTHR30153">
    <property type="entry name" value="REPLICATIVE DNA HELICASE DNAB"/>
    <property type="match status" value="1"/>
</dbReference>
<keyword evidence="2" id="KW-0547">Nucleotide-binding</keyword>
<comment type="caution">
    <text evidence="2">The sequence shown here is derived from an EMBL/GenBank/DDBJ whole genome shotgun (WGS) entry which is preliminary data.</text>
</comment>
<sequence>MRSSLIRANYQTAADAFDQWRENLLTGTPPKLYPVGEGELAQIEVGPHLVTLFGGAPGAGKTAFVMQSVVDALRLDPDLRAVVLNIEMPPAVLLDRQLSRLSGIPAEMIRYRRLGEEHGERLDAGMSALEEIAERLCFVRPPFDLANLAATADAFGGDLVTLDYIQRIAPPGQHGDKRGAVDATMNYLRQFADAGAAVVGVAAVGRSKDKSGRSTYGGDSLSLASFRESSELEFGADDAFILAPDDDDPSPVRCVTLKHLKARHTEPRDLRLRFDRTCQSFTVDDGGLPDSGKFESAISDLWSRTTAAEEESVS</sequence>
<keyword evidence="3" id="KW-1185">Reference proteome</keyword>
<proteinExistence type="predicted"/>
<dbReference type="GO" id="GO:0006260">
    <property type="term" value="P:DNA replication"/>
    <property type="evidence" value="ECO:0007669"/>
    <property type="project" value="InterPro"/>
</dbReference>
<dbReference type="PANTHER" id="PTHR30153:SF2">
    <property type="entry name" value="REPLICATIVE DNA HELICASE"/>
    <property type="match status" value="1"/>
</dbReference>
<dbReference type="GO" id="GO:0005829">
    <property type="term" value="C:cytosol"/>
    <property type="evidence" value="ECO:0007669"/>
    <property type="project" value="TreeGrafter"/>
</dbReference>
<dbReference type="AlphaFoldDB" id="A0A5C5VEF5"/>
<dbReference type="GO" id="GO:0005524">
    <property type="term" value="F:ATP binding"/>
    <property type="evidence" value="ECO:0007669"/>
    <property type="project" value="InterPro"/>
</dbReference>